<dbReference type="InterPro" id="IPR045249">
    <property type="entry name" value="HARBI1-like"/>
</dbReference>
<keyword evidence="16" id="KW-1185">Reference proteome</keyword>
<comment type="similarity">
    <text evidence="4">Belongs to the HARBI1 family.</text>
</comment>
<organism evidence="15 16">
    <name type="scientific">Perkinsus chesapeaki</name>
    <name type="common">Clam parasite</name>
    <name type="synonym">Perkinsus andrewsi</name>
    <dbReference type="NCBI Taxonomy" id="330153"/>
    <lineage>
        <taxon>Eukaryota</taxon>
        <taxon>Sar</taxon>
        <taxon>Alveolata</taxon>
        <taxon>Perkinsozoa</taxon>
        <taxon>Perkinsea</taxon>
        <taxon>Perkinsida</taxon>
        <taxon>Perkinsidae</taxon>
        <taxon>Perkinsus</taxon>
    </lineage>
</organism>
<feature type="region of interest" description="Disordered" evidence="13">
    <location>
        <begin position="331"/>
        <end position="357"/>
    </location>
</feature>
<evidence type="ECO:0000256" key="7">
    <source>
        <dbReference type="ARBA" id="ARBA00022722"/>
    </source>
</evidence>
<evidence type="ECO:0000313" key="15">
    <source>
        <dbReference type="EMBL" id="KAF4650982.1"/>
    </source>
</evidence>
<reference evidence="15 16" key="1">
    <citation type="submission" date="2020-04" db="EMBL/GenBank/DDBJ databases">
        <title>Perkinsus chesapeaki whole genome sequence.</title>
        <authorList>
            <person name="Bogema D.R."/>
        </authorList>
    </citation>
    <scope>NUCLEOTIDE SEQUENCE [LARGE SCALE GENOMIC DNA]</scope>
    <source>
        <strain evidence="15">ATCC PRA-425</strain>
    </source>
</reference>
<evidence type="ECO:0000256" key="13">
    <source>
        <dbReference type="SAM" id="MobiDB-lite"/>
    </source>
</evidence>
<keyword evidence="9" id="KW-0378">Hydrolase</keyword>
<dbReference type="OrthoDB" id="2415966at2759"/>
<evidence type="ECO:0000256" key="8">
    <source>
        <dbReference type="ARBA" id="ARBA00022723"/>
    </source>
</evidence>
<keyword evidence="8" id="KW-0479">Metal-binding</keyword>
<comment type="cofactor">
    <cofactor evidence="1">
        <name>a divalent metal cation</name>
        <dbReference type="ChEBI" id="CHEBI:60240"/>
    </cofactor>
</comment>
<sequence length="357" mass="39432">MLSDSTVFSSSESDNDVVRPYVVQCRRNISGPQICFAEARFRLNTEQLQTLCEMLQPELQHSGKQTLRKGFTLSVRQQVAIGLRALASGGTYRTIGDAHGVSVATVCTVVKRFVGATVKVLCPAYITIPGGDVLRESIEGFRAVAGMVNVWGCVDGTHVKVHPPQVGEDSYLNRHHFHSLNCQVVCTSSLFICSLSTRWGGRVHDSRVFRNSTIGMKLHAGWRPDNRDVVLLGDSAYRSSDYLKTPVSKAGGRVLSPQENAYNERHRRTRSIVERCIGVWKSQFRCLKDLRIRGPRSTGEQSMLLTSNTIRACAASRNFFIVNNIDREENVDSDISDGGVESDSEGVASEDESDCSL</sequence>
<evidence type="ECO:0000256" key="2">
    <source>
        <dbReference type="ARBA" id="ARBA00004123"/>
    </source>
</evidence>
<protein>
    <recommendedName>
        <fullName evidence="5">Putative nuclease HARBI1</fullName>
    </recommendedName>
    <alternativeName>
        <fullName evidence="11">Harbinger transposase-derived nuclease</fullName>
    </alternativeName>
</protein>
<evidence type="ECO:0000256" key="3">
    <source>
        <dbReference type="ARBA" id="ARBA00004496"/>
    </source>
</evidence>
<keyword evidence="6" id="KW-0963">Cytoplasm</keyword>
<evidence type="ECO:0000256" key="5">
    <source>
        <dbReference type="ARBA" id="ARBA00015519"/>
    </source>
</evidence>
<accession>A0A7J6KVP0</accession>
<dbReference type="PANTHER" id="PTHR22930:SF85">
    <property type="entry name" value="GH03217P-RELATED"/>
    <property type="match status" value="1"/>
</dbReference>
<dbReference type="PRINTS" id="PR02086">
    <property type="entry name" value="PUTNUCHARBI1"/>
</dbReference>
<dbReference type="Pfam" id="PF13359">
    <property type="entry name" value="DDE_Tnp_4"/>
    <property type="match status" value="1"/>
</dbReference>
<proteinExistence type="inferred from homology"/>
<dbReference type="GO" id="GO:0016787">
    <property type="term" value="F:hydrolase activity"/>
    <property type="evidence" value="ECO:0007669"/>
    <property type="project" value="UniProtKB-KW"/>
</dbReference>
<evidence type="ECO:0000256" key="4">
    <source>
        <dbReference type="ARBA" id="ARBA00006958"/>
    </source>
</evidence>
<comment type="function">
    <text evidence="12">Transposase-derived protein that may have nuclease activity. Does not have transposase activity.</text>
</comment>
<keyword evidence="7" id="KW-0540">Nuclease</keyword>
<dbReference type="PANTHER" id="PTHR22930">
    <property type="match status" value="1"/>
</dbReference>
<evidence type="ECO:0000256" key="11">
    <source>
        <dbReference type="ARBA" id="ARBA00030126"/>
    </source>
</evidence>
<gene>
    <name evidence="15" type="ORF">FOL47_000734</name>
</gene>
<name>A0A7J6KVP0_PERCH</name>
<dbReference type="AlphaFoldDB" id="A0A7J6KVP0"/>
<keyword evidence="10" id="KW-0539">Nucleus</keyword>
<evidence type="ECO:0000256" key="1">
    <source>
        <dbReference type="ARBA" id="ARBA00001968"/>
    </source>
</evidence>
<dbReference type="Proteomes" id="UP000591131">
    <property type="component" value="Unassembled WGS sequence"/>
</dbReference>
<dbReference type="GO" id="GO:0005737">
    <property type="term" value="C:cytoplasm"/>
    <property type="evidence" value="ECO:0007669"/>
    <property type="project" value="UniProtKB-SubCell"/>
</dbReference>
<dbReference type="GO" id="GO:0004518">
    <property type="term" value="F:nuclease activity"/>
    <property type="evidence" value="ECO:0007669"/>
    <property type="project" value="UniProtKB-KW"/>
</dbReference>
<evidence type="ECO:0000256" key="9">
    <source>
        <dbReference type="ARBA" id="ARBA00022801"/>
    </source>
</evidence>
<comment type="subcellular location">
    <subcellularLocation>
        <location evidence="3">Cytoplasm</location>
    </subcellularLocation>
    <subcellularLocation>
        <location evidence="2">Nucleus</location>
    </subcellularLocation>
</comment>
<evidence type="ECO:0000256" key="10">
    <source>
        <dbReference type="ARBA" id="ARBA00023242"/>
    </source>
</evidence>
<dbReference type="InterPro" id="IPR026103">
    <property type="entry name" value="HARBI1_animal"/>
</dbReference>
<evidence type="ECO:0000256" key="12">
    <source>
        <dbReference type="ARBA" id="ARBA00045850"/>
    </source>
</evidence>
<dbReference type="GO" id="GO:0005634">
    <property type="term" value="C:nucleus"/>
    <property type="evidence" value="ECO:0007669"/>
    <property type="project" value="UniProtKB-SubCell"/>
</dbReference>
<evidence type="ECO:0000259" key="14">
    <source>
        <dbReference type="Pfam" id="PF13359"/>
    </source>
</evidence>
<comment type="caution">
    <text evidence="15">The sequence shown here is derived from an EMBL/GenBank/DDBJ whole genome shotgun (WGS) entry which is preliminary data.</text>
</comment>
<dbReference type="EMBL" id="JAAPAO010001143">
    <property type="protein sequence ID" value="KAF4650982.1"/>
    <property type="molecule type" value="Genomic_DNA"/>
</dbReference>
<feature type="domain" description="DDE Tnp4" evidence="14">
    <location>
        <begin position="154"/>
        <end position="293"/>
    </location>
</feature>
<dbReference type="GO" id="GO:0046872">
    <property type="term" value="F:metal ion binding"/>
    <property type="evidence" value="ECO:0007669"/>
    <property type="project" value="UniProtKB-KW"/>
</dbReference>
<evidence type="ECO:0000313" key="16">
    <source>
        <dbReference type="Proteomes" id="UP000591131"/>
    </source>
</evidence>
<evidence type="ECO:0000256" key="6">
    <source>
        <dbReference type="ARBA" id="ARBA00022490"/>
    </source>
</evidence>
<dbReference type="InterPro" id="IPR027806">
    <property type="entry name" value="HARBI1_dom"/>
</dbReference>